<dbReference type="EMBL" id="CAJHJT010000001">
    <property type="protein sequence ID" value="CAD6995603.1"/>
    <property type="molecule type" value="Genomic_DNA"/>
</dbReference>
<reference evidence="1" key="1">
    <citation type="submission" date="2020-11" db="EMBL/GenBank/DDBJ databases">
        <authorList>
            <person name="Whitehead M."/>
        </authorList>
    </citation>
    <scope>NUCLEOTIDE SEQUENCE</scope>
    <source>
        <strain evidence="1">EGII</strain>
    </source>
</reference>
<feature type="non-terminal residue" evidence="1">
    <location>
        <position position="1"/>
    </location>
</feature>
<accession>A0A811UEC8</accession>
<name>A0A811UEC8_CERCA</name>
<proteinExistence type="predicted"/>
<dbReference type="Proteomes" id="UP000606786">
    <property type="component" value="Unassembled WGS sequence"/>
</dbReference>
<gene>
    <name evidence="1" type="ORF">CCAP1982_LOCUS4310</name>
</gene>
<sequence>QTETDSHRTPHMQQGIIATATATHKAIATKQEFGVVALRHACVFVGFVHEFTGI</sequence>
<protein>
    <submittedName>
        <fullName evidence="1">(Mediterranean fruit fly) hypothetical protein</fullName>
    </submittedName>
</protein>
<evidence type="ECO:0000313" key="2">
    <source>
        <dbReference type="Proteomes" id="UP000606786"/>
    </source>
</evidence>
<evidence type="ECO:0000313" key="1">
    <source>
        <dbReference type="EMBL" id="CAD6995603.1"/>
    </source>
</evidence>
<keyword evidence="2" id="KW-1185">Reference proteome</keyword>
<dbReference type="AlphaFoldDB" id="A0A811UEC8"/>
<organism evidence="1 2">
    <name type="scientific">Ceratitis capitata</name>
    <name type="common">Mediterranean fruit fly</name>
    <name type="synonym">Tephritis capitata</name>
    <dbReference type="NCBI Taxonomy" id="7213"/>
    <lineage>
        <taxon>Eukaryota</taxon>
        <taxon>Metazoa</taxon>
        <taxon>Ecdysozoa</taxon>
        <taxon>Arthropoda</taxon>
        <taxon>Hexapoda</taxon>
        <taxon>Insecta</taxon>
        <taxon>Pterygota</taxon>
        <taxon>Neoptera</taxon>
        <taxon>Endopterygota</taxon>
        <taxon>Diptera</taxon>
        <taxon>Brachycera</taxon>
        <taxon>Muscomorpha</taxon>
        <taxon>Tephritoidea</taxon>
        <taxon>Tephritidae</taxon>
        <taxon>Ceratitis</taxon>
        <taxon>Ceratitis</taxon>
    </lineage>
</organism>
<comment type="caution">
    <text evidence="1">The sequence shown here is derived from an EMBL/GenBank/DDBJ whole genome shotgun (WGS) entry which is preliminary data.</text>
</comment>